<feature type="compositionally biased region" description="Polar residues" evidence="2">
    <location>
        <begin position="423"/>
        <end position="432"/>
    </location>
</feature>
<keyword evidence="1" id="KW-0862">Zinc</keyword>
<feature type="region of interest" description="Disordered" evidence="2">
    <location>
        <begin position="141"/>
        <end position="164"/>
    </location>
</feature>
<dbReference type="OrthoDB" id="5355510at2759"/>
<dbReference type="Proteomes" id="UP000838763">
    <property type="component" value="Unassembled WGS sequence"/>
</dbReference>
<keyword evidence="5" id="KW-1185">Reference proteome</keyword>
<accession>A0A9P1MBX3</accession>
<proteinExistence type="predicted"/>
<feature type="region of interest" description="Disordered" evidence="2">
    <location>
        <begin position="74"/>
        <end position="106"/>
    </location>
</feature>
<feature type="compositionally biased region" description="Polar residues" evidence="2">
    <location>
        <begin position="79"/>
        <end position="106"/>
    </location>
</feature>
<dbReference type="GO" id="GO:0008270">
    <property type="term" value="F:zinc ion binding"/>
    <property type="evidence" value="ECO:0007669"/>
    <property type="project" value="UniProtKB-KW"/>
</dbReference>
<evidence type="ECO:0000313" key="4">
    <source>
        <dbReference type="EMBL" id="CAI4215171.1"/>
    </source>
</evidence>
<keyword evidence="1" id="KW-0863">Zinc-finger</keyword>
<reference evidence="4" key="1">
    <citation type="submission" date="2022-11" db="EMBL/GenBank/DDBJ databases">
        <authorList>
            <person name="Scott C."/>
            <person name="Bruce N."/>
        </authorList>
    </citation>
    <scope>NUCLEOTIDE SEQUENCE</scope>
</reference>
<gene>
    <name evidence="4" type="ORF">PPNO1_LOCUS4893</name>
</gene>
<feature type="compositionally biased region" description="Low complexity" evidence="2">
    <location>
        <begin position="399"/>
        <end position="417"/>
    </location>
</feature>
<organism evidence="4 5">
    <name type="scientific">Parascedosporium putredinis</name>
    <dbReference type="NCBI Taxonomy" id="1442378"/>
    <lineage>
        <taxon>Eukaryota</taxon>
        <taxon>Fungi</taxon>
        <taxon>Dikarya</taxon>
        <taxon>Ascomycota</taxon>
        <taxon>Pezizomycotina</taxon>
        <taxon>Sordariomycetes</taxon>
        <taxon>Hypocreomycetidae</taxon>
        <taxon>Microascales</taxon>
        <taxon>Microascaceae</taxon>
        <taxon>Parascedosporium</taxon>
    </lineage>
</organism>
<evidence type="ECO:0000313" key="5">
    <source>
        <dbReference type="Proteomes" id="UP000838763"/>
    </source>
</evidence>
<feature type="region of interest" description="Disordered" evidence="2">
    <location>
        <begin position="398"/>
        <end position="459"/>
    </location>
</feature>
<dbReference type="AlphaFoldDB" id="A0A9P1MBX3"/>
<evidence type="ECO:0000256" key="2">
    <source>
        <dbReference type="SAM" id="MobiDB-lite"/>
    </source>
</evidence>
<protein>
    <recommendedName>
        <fullName evidence="3">C3H1-type domain-containing protein</fullName>
    </recommendedName>
</protein>
<dbReference type="PROSITE" id="PS50103">
    <property type="entry name" value="ZF_C3H1"/>
    <property type="match status" value="1"/>
</dbReference>
<comment type="caution">
    <text evidence="4">The sequence shown here is derived from an EMBL/GenBank/DDBJ whole genome shotgun (WGS) entry which is preliminary data.</text>
</comment>
<name>A0A9P1MBX3_9PEZI</name>
<sequence>MDPHSHPKPPISSSIQVTGSMAQIDGAIASNTALCDRSALNFTSIPSSGALSQDQILYSPDMGISRHASGYALHGSKARTASSSNRPANPTRPQQCPASAQTYHNGQQAQSLRPLVGMHNSQAQQIFQNAQQHYAQYHSLPSIAGESPGSSRMGAVSSPATTSALRPASSSWRAVFEEPGMQLVSSTPAHNYGNGVNGPTDSELGALSTYEKAATFSKGTGRSGTTELLGSIPGPLLDTSFAYCYDRGTASLLGLSPPTCFLSSETFPGSSIRPPGVASWQNHIDQIIKSAPMRRPKIYCDKWVHEGVCAFTQQGCKYKHEMPFDRQTQHQLGLFHGLPAWWKKHQVELQRQREPEEPVSPISAPPGEGMGSRLPSLPTEQQHVWKLEGTKREVIQVHSPASSGTPSTGSQSSPPLSFASRRPAQSVSSAGQSHGPKTPSPSTDDKTPEQRTVGFQGSP</sequence>
<feature type="domain" description="C3H1-type" evidence="3">
    <location>
        <begin position="294"/>
        <end position="323"/>
    </location>
</feature>
<feature type="region of interest" description="Disordered" evidence="2">
    <location>
        <begin position="349"/>
        <end position="376"/>
    </location>
</feature>
<evidence type="ECO:0000259" key="3">
    <source>
        <dbReference type="PROSITE" id="PS50103"/>
    </source>
</evidence>
<dbReference type="EMBL" id="CALLCH030000012">
    <property type="protein sequence ID" value="CAI4215171.1"/>
    <property type="molecule type" value="Genomic_DNA"/>
</dbReference>
<dbReference type="InterPro" id="IPR000571">
    <property type="entry name" value="Znf_CCCH"/>
</dbReference>
<keyword evidence="1" id="KW-0479">Metal-binding</keyword>
<feature type="zinc finger region" description="C3H1-type" evidence="1">
    <location>
        <begin position="294"/>
        <end position="323"/>
    </location>
</feature>
<evidence type="ECO:0000256" key="1">
    <source>
        <dbReference type="PROSITE-ProRule" id="PRU00723"/>
    </source>
</evidence>